<evidence type="ECO:0000256" key="6">
    <source>
        <dbReference type="ARBA" id="ARBA00022692"/>
    </source>
</evidence>
<dbReference type="eggNOG" id="COG3437">
    <property type="taxonomic scope" value="Bacteria"/>
</dbReference>
<name>A0A1Y3QTE7_9BACT</name>
<evidence type="ECO:0000256" key="3">
    <source>
        <dbReference type="ARBA" id="ARBA00012438"/>
    </source>
</evidence>
<keyword evidence="4 12" id="KW-0597">Phosphoprotein</keyword>
<dbReference type="EMBL" id="NFHB01000006">
    <property type="protein sequence ID" value="OUN02886.1"/>
    <property type="molecule type" value="Genomic_DNA"/>
</dbReference>
<keyword evidence="11" id="KW-0472">Membrane</keyword>
<dbReference type="InterPro" id="IPR003594">
    <property type="entry name" value="HATPase_dom"/>
</dbReference>
<dbReference type="Gene3D" id="3.40.50.2300">
    <property type="match status" value="3"/>
</dbReference>
<evidence type="ECO:0000313" key="16">
    <source>
        <dbReference type="EMBL" id="OUN02886.1"/>
    </source>
</evidence>
<dbReference type="PANTHER" id="PTHR43047">
    <property type="entry name" value="TWO-COMPONENT HISTIDINE PROTEIN KINASE"/>
    <property type="match status" value="1"/>
</dbReference>
<feature type="domain" description="Response regulatory" evidence="14">
    <location>
        <begin position="929"/>
        <end position="1042"/>
    </location>
</feature>
<comment type="catalytic activity">
    <reaction evidence="1">
        <text>ATP + protein L-histidine = ADP + protein N-phospho-L-histidine.</text>
        <dbReference type="EC" id="2.7.13.3"/>
    </reaction>
</comment>
<dbReference type="Pfam" id="PF00072">
    <property type="entry name" value="Response_reg"/>
    <property type="match status" value="1"/>
</dbReference>
<keyword evidence="6" id="KW-0812">Transmembrane</keyword>
<comment type="subcellular location">
    <subcellularLocation>
        <location evidence="2">Membrane</location>
    </subcellularLocation>
</comment>
<dbReference type="SMART" id="SM00448">
    <property type="entry name" value="REC"/>
    <property type="match status" value="1"/>
</dbReference>
<evidence type="ECO:0000313" key="17">
    <source>
        <dbReference type="Proteomes" id="UP000195772"/>
    </source>
</evidence>
<feature type="domain" description="Histidine kinase" evidence="13">
    <location>
        <begin position="694"/>
        <end position="904"/>
    </location>
</feature>
<comment type="caution">
    <text evidence="16">The sequence shown here is derived from an EMBL/GenBank/DDBJ whole genome shotgun (WGS) entry which is preliminary data.</text>
</comment>
<dbReference type="InterPro" id="IPR035965">
    <property type="entry name" value="PAS-like_dom_sf"/>
</dbReference>
<keyword evidence="9" id="KW-0067">ATP-binding</keyword>
<sequence length="1049" mass="119116">MNMPTTRPGLRFRPLVWALLLGCILTYPFSPAVSRPPGDKRDYILVINTYAESTPWSRGIIADITAHVEQIENLELYTEHMTLLLVDSPEDIRTFEANLLREYGKKPPQALVLIGTPAALLRNFINSIWQDIPTIVCAEQDFIGPDKYYLKRQPIPASEQVPLRALADQDNLTLLYSPAYLDQSVDLMKRILPGMDRLVFIDDARYVNRQTEHDLAELLGSKYPGMKYTVYSADKIGIDQLLDSLSTIDVKQTGVLFSSWHYLKNMSGRNEIMTNPFKVIASSSVPLFSLRPTGLKSSGMIGGYVYGENEYSDRLIATIDAVLEGKQPRDIPFYTPAGAQPVFNYPVLLRHNISPNACPTNTLFFDKPSSFMERYKTEIGVCGSIFLLFLIFQQWRIAVLRKVDAAHQKEMETQAKYSHLFNNMPILYMQERVVFDAQGTAIDTVYVDVNAHFERSFYPLDEVAGKSGSTVFPESMPQFMPIIDIVLKEKRSVTFPYYHKPVNIFYEVVICPSYQQDTVDIFCIDSTALHDAQKKVDSVNRKLALALDVANIIPWKWDLTTHTILCDLNKAAKIASGMSLANNLSLAVDEECYFSKVHKEDRERVRTAYRNLIEGSTEKVCEEFRVVSNESGHWHMEWVEAQATVETRDTDGRPLSLVGTSLVISERKQMEQELLTARDRAEESNRLKSAFLANMSHEIRTPLNAIVGFSGILASTDEEQEKQEYMSIIESNNTLLLQLISDILDLSKIEAGTLEFVHTDFELNELMREKENVMRLKTDQNVELVFEQRYETCHVRTDRNRLSQLMINLLTNAAKFTHRGSIRFGYELRAGQLYFWVADTGCGIPAERKDAVFERFVKLNSFKQGTGLGLSICRTIVEHLGGNIGVESEEGKGSTFWFTLPYVPGQSEQAEAPAQILQAIPTVEKDKLVILIAEDNESNYRLFESILRHEYKLVHAWNGREAVDLFNRHTPHLVLMDINMPVMDGYEATAEIRKQSADVPIIAVTAFAFASDEQKVLSSGFDGYMPKPINARQLKTQVLDMLRTRMTLI</sequence>
<dbReference type="InterPro" id="IPR001789">
    <property type="entry name" value="Sig_transdc_resp-reg_receiver"/>
</dbReference>
<dbReference type="GO" id="GO:0005524">
    <property type="term" value="F:ATP binding"/>
    <property type="evidence" value="ECO:0007669"/>
    <property type="project" value="UniProtKB-KW"/>
</dbReference>
<dbReference type="SUPFAM" id="SSF52172">
    <property type="entry name" value="CheY-like"/>
    <property type="match status" value="1"/>
</dbReference>
<dbReference type="PROSITE" id="PS50113">
    <property type="entry name" value="PAC"/>
    <property type="match status" value="1"/>
</dbReference>
<dbReference type="Pfam" id="PF02518">
    <property type="entry name" value="HATPase_c"/>
    <property type="match status" value="1"/>
</dbReference>
<dbReference type="SUPFAM" id="SSF55874">
    <property type="entry name" value="ATPase domain of HSP90 chaperone/DNA topoisomerase II/histidine kinase"/>
    <property type="match status" value="1"/>
</dbReference>
<evidence type="ECO:0000256" key="1">
    <source>
        <dbReference type="ARBA" id="ARBA00000085"/>
    </source>
</evidence>
<evidence type="ECO:0000256" key="10">
    <source>
        <dbReference type="ARBA" id="ARBA00022989"/>
    </source>
</evidence>
<dbReference type="PANTHER" id="PTHR43047:SF72">
    <property type="entry name" value="OSMOSENSING HISTIDINE PROTEIN KINASE SLN1"/>
    <property type="match status" value="1"/>
</dbReference>
<evidence type="ECO:0000256" key="5">
    <source>
        <dbReference type="ARBA" id="ARBA00022679"/>
    </source>
</evidence>
<dbReference type="Proteomes" id="UP000195772">
    <property type="component" value="Unassembled WGS sequence"/>
</dbReference>
<evidence type="ECO:0000259" key="15">
    <source>
        <dbReference type="PROSITE" id="PS50113"/>
    </source>
</evidence>
<dbReference type="InterPro" id="IPR011006">
    <property type="entry name" value="CheY-like_superfamily"/>
</dbReference>
<dbReference type="PROSITE" id="PS50110">
    <property type="entry name" value="RESPONSE_REGULATORY"/>
    <property type="match status" value="1"/>
</dbReference>
<dbReference type="SUPFAM" id="SSF55785">
    <property type="entry name" value="PYP-like sensor domain (PAS domain)"/>
    <property type="match status" value="1"/>
</dbReference>
<evidence type="ECO:0000259" key="13">
    <source>
        <dbReference type="PROSITE" id="PS50109"/>
    </source>
</evidence>
<dbReference type="FunFam" id="1.10.287.130:FF:000004">
    <property type="entry name" value="Ethylene receptor 1"/>
    <property type="match status" value="1"/>
</dbReference>
<dbReference type="CDD" id="cd17546">
    <property type="entry name" value="REC_hyHK_CKI1_RcsC-like"/>
    <property type="match status" value="1"/>
</dbReference>
<dbReference type="RefSeq" id="WP_087402741.1">
    <property type="nucleotide sequence ID" value="NZ_BAAFKZ010000004.1"/>
</dbReference>
<dbReference type="GO" id="GO:0005886">
    <property type="term" value="C:plasma membrane"/>
    <property type="evidence" value="ECO:0007669"/>
    <property type="project" value="TreeGrafter"/>
</dbReference>
<dbReference type="SMART" id="SM00388">
    <property type="entry name" value="HisKA"/>
    <property type="match status" value="1"/>
</dbReference>
<organism evidence="16 17">
    <name type="scientific">Alistipes onderdonkii</name>
    <dbReference type="NCBI Taxonomy" id="328813"/>
    <lineage>
        <taxon>Bacteria</taxon>
        <taxon>Pseudomonadati</taxon>
        <taxon>Bacteroidota</taxon>
        <taxon>Bacteroidia</taxon>
        <taxon>Bacteroidales</taxon>
        <taxon>Rikenellaceae</taxon>
        <taxon>Alistipes</taxon>
    </lineage>
</organism>
<evidence type="ECO:0000256" key="4">
    <source>
        <dbReference type="ARBA" id="ARBA00022553"/>
    </source>
</evidence>
<dbReference type="OrthoDB" id="9796457at2"/>
<dbReference type="CDD" id="cd00082">
    <property type="entry name" value="HisKA"/>
    <property type="match status" value="1"/>
</dbReference>
<accession>A0A1Y3QTE7</accession>
<evidence type="ECO:0000256" key="11">
    <source>
        <dbReference type="ARBA" id="ARBA00023136"/>
    </source>
</evidence>
<dbReference type="eggNOG" id="COG2205">
    <property type="taxonomic scope" value="Bacteria"/>
</dbReference>
<dbReference type="InterPro" id="IPR036097">
    <property type="entry name" value="HisK_dim/P_sf"/>
</dbReference>
<proteinExistence type="predicted"/>
<dbReference type="SMART" id="SM00387">
    <property type="entry name" value="HATPase_c"/>
    <property type="match status" value="1"/>
</dbReference>
<keyword evidence="8 16" id="KW-0418">Kinase</keyword>
<dbReference type="CDD" id="cd16922">
    <property type="entry name" value="HATPase_EvgS-ArcB-TorS-like"/>
    <property type="match status" value="1"/>
</dbReference>
<feature type="modified residue" description="4-aspartylphosphate" evidence="12">
    <location>
        <position position="977"/>
    </location>
</feature>
<evidence type="ECO:0000256" key="12">
    <source>
        <dbReference type="PROSITE-ProRule" id="PRU00169"/>
    </source>
</evidence>
<dbReference type="PROSITE" id="PS50109">
    <property type="entry name" value="HIS_KIN"/>
    <property type="match status" value="1"/>
</dbReference>
<evidence type="ECO:0000259" key="14">
    <source>
        <dbReference type="PROSITE" id="PS50110"/>
    </source>
</evidence>
<dbReference type="SUPFAM" id="SSF47384">
    <property type="entry name" value="Homodimeric domain of signal transducing histidine kinase"/>
    <property type="match status" value="1"/>
</dbReference>
<dbReference type="InterPro" id="IPR000700">
    <property type="entry name" value="PAS-assoc_C"/>
</dbReference>
<dbReference type="Pfam" id="PF08447">
    <property type="entry name" value="PAS_3"/>
    <property type="match status" value="1"/>
</dbReference>
<keyword evidence="10" id="KW-1133">Transmembrane helix</keyword>
<dbReference type="Gene3D" id="3.30.565.10">
    <property type="entry name" value="Histidine kinase-like ATPase, C-terminal domain"/>
    <property type="match status" value="1"/>
</dbReference>
<keyword evidence="5" id="KW-0808">Transferase</keyword>
<dbReference type="PRINTS" id="PR00344">
    <property type="entry name" value="BCTRLSENSOR"/>
</dbReference>
<keyword evidence="7" id="KW-0547">Nucleotide-binding</keyword>
<evidence type="ECO:0000256" key="7">
    <source>
        <dbReference type="ARBA" id="ARBA00022741"/>
    </source>
</evidence>
<dbReference type="InterPro" id="IPR036890">
    <property type="entry name" value="HATPase_C_sf"/>
</dbReference>
<evidence type="ECO:0000256" key="8">
    <source>
        <dbReference type="ARBA" id="ARBA00022777"/>
    </source>
</evidence>
<dbReference type="Gene3D" id="3.30.450.20">
    <property type="entry name" value="PAS domain"/>
    <property type="match status" value="2"/>
</dbReference>
<gene>
    <name evidence="16" type="ORF">B5G41_10175</name>
</gene>
<protein>
    <recommendedName>
        <fullName evidence="3">histidine kinase</fullName>
        <ecNumber evidence="3">2.7.13.3</ecNumber>
    </recommendedName>
</protein>
<dbReference type="InterPro" id="IPR013655">
    <property type="entry name" value="PAS_fold_3"/>
</dbReference>
<reference evidence="17" key="1">
    <citation type="submission" date="2017-04" db="EMBL/GenBank/DDBJ databases">
        <title>Function of individual gut microbiota members based on whole genome sequencing of pure cultures obtained from chicken caecum.</title>
        <authorList>
            <person name="Medvecky M."/>
            <person name="Cejkova D."/>
            <person name="Polansky O."/>
            <person name="Karasova D."/>
            <person name="Kubasova T."/>
            <person name="Cizek A."/>
            <person name="Rychlik I."/>
        </authorList>
    </citation>
    <scope>NUCLEOTIDE SEQUENCE [LARGE SCALE GENOMIC DNA]</scope>
    <source>
        <strain evidence="17">An90</strain>
    </source>
</reference>
<dbReference type="EC" id="2.7.13.3" evidence="3"/>
<dbReference type="Gene3D" id="1.10.287.130">
    <property type="match status" value="1"/>
</dbReference>
<dbReference type="InterPro" id="IPR003661">
    <property type="entry name" value="HisK_dim/P_dom"/>
</dbReference>
<dbReference type="Pfam" id="PF00512">
    <property type="entry name" value="HisKA"/>
    <property type="match status" value="1"/>
</dbReference>
<feature type="domain" description="PAC" evidence="15">
    <location>
        <begin position="620"/>
        <end position="676"/>
    </location>
</feature>
<dbReference type="InterPro" id="IPR005467">
    <property type="entry name" value="His_kinase_dom"/>
</dbReference>
<dbReference type="GO" id="GO:0000155">
    <property type="term" value="F:phosphorelay sensor kinase activity"/>
    <property type="evidence" value="ECO:0007669"/>
    <property type="project" value="InterPro"/>
</dbReference>
<dbReference type="GO" id="GO:0009927">
    <property type="term" value="F:histidine phosphotransfer kinase activity"/>
    <property type="evidence" value="ECO:0007669"/>
    <property type="project" value="TreeGrafter"/>
</dbReference>
<dbReference type="InterPro" id="IPR004358">
    <property type="entry name" value="Sig_transdc_His_kin-like_C"/>
</dbReference>
<evidence type="ECO:0000256" key="2">
    <source>
        <dbReference type="ARBA" id="ARBA00004370"/>
    </source>
</evidence>
<evidence type="ECO:0000256" key="9">
    <source>
        <dbReference type="ARBA" id="ARBA00022840"/>
    </source>
</evidence>
<dbReference type="AlphaFoldDB" id="A0A1Y3QTE7"/>
<dbReference type="FunFam" id="3.30.565.10:FF:000006">
    <property type="entry name" value="Sensor histidine kinase WalK"/>
    <property type="match status" value="1"/>
</dbReference>